<dbReference type="GO" id="GO:0004185">
    <property type="term" value="F:serine-type carboxypeptidase activity"/>
    <property type="evidence" value="ECO:0007669"/>
    <property type="project" value="InterPro"/>
</dbReference>
<dbReference type="GO" id="GO:0006508">
    <property type="term" value="P:proteolysis"/>
    <property type="evidence" value="ECO:0007669"/>
    <property type="project" value="InterPro"/>
</dbReference>
<proteinExistence type="inferred from homology"/>
<dbReference type="Gene3D" id="3.40.50.1820">
    <property type="entry name" value="alpha/beta hydrolase"/>
    <property type="match status" value="1"/>
</dbReference>
<evidence type="ECO:0008006" key="4">
    <source>
        <dbReference type="Google" id="ProtNLM"/>
    </source>
</evidence>
<gene>
    <name evidence="2" type="ORF">NQ315_002816</name>
</gene>
<evidence type="ECO:0000256" key="1">
    <source>
        <dbReference type="ARBA" id="ARBA00009431"/>
    </source>
</evidence>
<dbReference type="InterPro" id="IPR029058">
    <property type="entry name" value="AB_hydrolase_fold"/>
</dbReference>
<sequence length="273" mass="31080">MEHNRMLEGIESHSVLGMVSDGLPVRINLDLPYNILLPGRDEWERGAVDQKGYEAISEVAERTKAAFEAGNFVEATNLWGNTESAISKYTYGVDFYNVVKKIQSRTSKYYSLGQLPRQELHVQDEAGIKIEALMNGVVKEVLNISREWGPSAGDVFNYLQEDFMKPVTNVVEELLNSTDIKIAVYNGQLDLIVDTPGTLKWVENLNWKEKNEWKATVRRGFTVNNYFEGNMKKFGNLAVFWVDRSGHMVPKDNPAAMRYILADMTDDFKVQNQ</sequence>
<accession>A0AAV8VE97</accession>
<evidence type="ECO:0000313" key="2">
    <source>
        <dbReference type="EMBL" id="KAJ8912450.1"/>
    </source>
</evidence>
<comment type="caution">
    <text evidence="2">The sequence shown here is derived from an EMBL/GenBank/DDBJ whole genome shotgun (WGS) entry which is preliminary data.</text>
</comment>
<dbReference type="AlphaFoldDB" id="A0AAV8VE97"/>
<protein>
    <recommendedName>
        <fullName evidence="4">Carboxypeptidase</fullName>
    </recommendedName>
</protein>
<keyword evidence="3" id="KW-1185">Reference proteome</keyword>
<name>A0AAV8VE97_9CUCU</name>
<dbReference type="EMBL" id="JANEYG010000129">
    <property type="protein sequence ID" value="KAJ8912450.1"/>
    <property type="molecule type" value="Genomic_DNA"/>
</dbReference>
<reference evidence="2 3" key="1">
    <citation type="journal article" date="2023" name="Insect Mol. Biol.">
        <title>Genome sequencing provides insights into the evolution of gene families encoding plant cell wall-degrading enzymes in longhorned beetles.</title>
        <authorList>
            <person name="Shin N.R."/>
            <person name="Okamura Y."/>
            <person name="Kirsch R."/>
            <person name="Pauchet Y."/>
        </authorList>
    </citation>
    <scope>NUCLEOTIDE SEQUENCE [LARGE SCALE GENOMIC DNA]</scope>
    <source>
        <strain evidence="2">EAD_L_NR</strain>
    </source>
</reference>
<evidence type="ECO:0000313" key="3">
    <source>
        <dbReference type="Proteomes" id="UP001159042"/>
    </source>
</evidence>
<dbReference type="SUPFAM" id="SSF53474">
    <property type="entry name" value="alpha/beta-Hydrolases"/>
    <property type="match status" value="1"/>
</dbReference>
<dbReference type="Proteomes" id="UP001159042">
    <property type="component" value="Unassembled WGS sequence"/>
</dbReference>
<organism evidence="2 3">
    <name type="scientific">Exocentrus adspersus</name>
    <dbReference type="NCBI Taxonomy" id="1586481"/>
    <lineage>
        <taxon>Eukaryota</taxon>
        <taxon>Metazoa</taxon>
        <taxon>Ecdysozoa</taxon>
        <taxon>Arthropoda</taxon>
        <taxon>Hexapoda</taxon>
        <taxon>Insecta</taxon>
        <taxon>Pterygota</taxon>
        <taxon>Neoptera</taxon>
        <taxon>Endopterygota</taxon>
        <taxon>Coleoptera</taxon>
        <taxon>Polyphaga</taxon>
        <taxon>Cucujiformia</taxon>
        <taxon>Chrysomeloidea</taxon>
        <taxon>Cerambycidae</taxon>
        <taxon>Lamiinae</taxon>
        <taxon>Acanthocinini</taxon>
        <taxon>Exocentrus</taxon>
    </lineage>
</organism>
<comment type="similarity">
    <text evidence="1">Belongs to the peptidase S10 family.</text>
</comment>
<dbReference type="InterPro" id="IPR001563">
    <property type="entry name" value="Peptidase_S10"/>
</dbReference>
<dbReference type="Pfam" id="PF00450">
    <property type="entry name" value="Peptidase_S10"/>
    <property type="match status" value="1"/>
</dbReference>